<gene>
    <name evidence="9" type="ORF">KUDE01_009144</name>
</gene>
<proteinExistence type="inferred from homology"/>
<dbReference type="EMBL" id="JASDAP010000001">
    <property type="protein sequence ID" value="KAK1906748.1"/>
    <property type="molecule type" value="Genomic_DNA"/>
</dbReference>
<comment type="subcellular location">
    <subcellularLocation>
        <location evidence="1">Nucleus</location>
    </subcellularLocation>
</comment>
<evidence type="ECO:0000313" key="9">
    <source>
        <dbReference type="EMBL" id="KAK1906748.1"/>
    </source>
</evidence>
<dbReference type="GO" id="GO:0003700">
    <property type="term" value="F:DNA-binding transcription factor activity"/>
    <property type="evidence" value="ECO:0007669"/>
    <property type="project" value="InterPro"/>
</dbReference>
<sequence length="508" mass="54650">MDEHVVHQTEHMTTIEAGAVHVTTYTEASMMSADEDSTSSPDDDPYDDTDILNSAGTDEITAHLAAAGPVGMAAAAAVATGKKRKRPHVFESNPSIRKRQQTRLLRKLRATLDEYTTRVGQQAIVLCISPSKPNPVYKNVVRKYKGMILEDLENALAEHAPPGGDLASELPPLTIDGIPVSVDKMTQAQLRAFIPEMLKYSTGRGKPGWGKESCKPLWWPEDIPWANVRSDVRTEEQKQRVSWTQALRTIVKNCYKQHGREDLLYAFEDHHRSPGSLTDGGTDVNNPDGTVSLIQVGTGHTVATLADASELPGVTVAQVNYATVTDGEVDQNWATLQGGEMTIQTTQASEATQAVASLAEAAIACQPRNAVRSHRHYVYEQDLKSCPREGQSTAGSDYNAEQSRLKVLIYQISEAAAHAVATLAEATLQGGGQIVLAETAAAVGALAGVQDATGMVQIPIPVSMYQTVVTSLAHGNRAVQVAMAPVTTRIDNTVTLDGQAVEVVTLEQ</sequence>
<name>A0AAD9CRU6_DISEL</name>
<dbReference type="Pfam" id="PF10491">
    <property type="entry name" value="Nrf1_DNA-bind"/>
    <property type="match status" value="1"/>
</dbReference>
<dbReference type="Proteomes" id="UP001228049">
    <property type="component" value="Unassembled WGS sequence"/>
</dbReference>
<evidence type="ECO:0000256" key="4">
    <source>
        <dbReference type="ARBA" id="ARBA00023125"/>
    </source>
</evidence>
<comment type="similarity">
    <text evidence="2">Belongs to the NRF1/Ewg family.</text>
</comment>
<evidence type="ECO:0000256" key="2">
    <source>
        <dbReference type="ARBA" id="ARBA00005713"/>
    </source>
</evidence>
<dbReference type="InterPro" id="IPR039142">
    <property type="entry name" value="NRF1/Ewg"/>
</dbReference>
<dbReference type="GO" id="GO:0003677">
    <property type="term" value="F:DNA binding"/>
    <property type="evidence" value="ECO:0007669"/>
    <property type="project" value="UniProtKB-KW"/>
</dbReference>
<comment type="caution">
    <text evidence="9">The sequence shown here is derived from an EMBL/GenBank/DDBJ whole genome shotgun (WGS) entry which is preliminary data.</text>
</comment>
<evidence type="ECO:0000256" key="1">
    <source>
        <dbReference type="ARBA" id="ARBA00004123"/>
    </source>
</evidence>
<protein>
    <submittedName>
        <fullName evidence="9">Nuclear respiratory factor 1</fullName>
    </submittedName>
</protein>
<evidence type="ECO:0000313" key="10">
    <source>
        <dbReference type="Proteomes" id="UP001228049"/>
    </source>
</evidence>
<evidence type="ECO:0000256" key="3">
    <source>
        <dbReference type="ARBA" id="ARBA00023015"/>
    </source>
</evidence>
<dbReference type="PANTHER" id="PTHR20338">
    <property type="entry name" value="NUCLEAR RESPIRATORY FACTOR 1"/>
    <property type="match status" value="1"/>
</dbReference>
<feature type="region of interest" description="Disordered" evidence="7">
    <location>
        <begin position="30"/>
        <end position="53"/>
    </location>
</feature>
<evidence type="ECO:0000256" key="5">
    <source>
        <dbReference type="ARBA" id="ARBA00023163"/>
    </source>
</evidence>
<dbReference type="GO" id="GO:0005634">
    <property type="term" value="C:nucleus"/>
    <property type="evidence" value="ECO:0007669"/>
    <property type="project" value="UniProtKB-SubCell"/>
</dbReference>
<keyword evidence="10" id="KW-1185">Reference proteome</keyword>
<dbReference type="GO" id="GO:0006357">
    <property type="term" value="P:regulation of transcription by RNA polymerase II"/>
    <property type="evidence" value="ECO:0007669"/>
    <property type="project" value="InterPro"/>
</dbReference>
<evidence type="ECO:0000256" key="7">
    <source>
        <dbReference type="SAM" id="MobiDB-lite"/>
    </source>
</evidence>
<keyword evidence="3" id="KW-0805">Transcription regulation</keyword>
<evidence type="ECO:0000259" key="8">
    <source>
        <dbReference type="Pfam" id="PF10491"/>
    </source>
</evidence>
<keyword evidence="4" id="KW-0238">DNA-binding</keyword>
<organism evidence="9 10">
    <name type="scientific">Dissostichus eleginoides</name>
    <name type="common">Patagonian toothfish</name>
    <name type="synonym">Dissostichus amissus</name>
    <dbReference type="NCBI Taxonomy" id="100907"/>
    <lineage>
        <taxon>Eukaryota</taxon>
        <taxon>Metazoa</taxon>
        <taxon>Chordata</taxon>
        <taxon>Craniata</taxon>
        <taxon>Vertebrata</taxon>
        <taxon>Euteleostomi</taxon>
        <taxon>Actinopterygii</taxon>
        <taxon>Neopterygii</taxon>
        <taxon>Teleostei</taxon>
        <taxon>Neoteleostei</taxon>
        <taxon>Acanthomorphata</taxon>
        <taxon>Eupercaria</taxon>
        <taxon>Perciformes</taxon>
        <taxon>Notothenioidei</taxon>
        <taxon>Nototheniidae</taxon>
        <taxon>Dissostichus</taxon>
    </lineage>
</organism>
<reference evidence="9" key="1">
    <citation type="submission" date="2023-04" db="EMBL/GenBank/DDBJ databases">
        <title>Chromosome-level genome of Chaenocephalus aceratus.</title>
        <authorList>
            <person name="Park H."/>
        </authorList>
    </citation>
    <scope>NUCLEOTIDE SEQUENCE</scope>
    <source>
        <strain evidence="9">DE</strain>
        <tissue evidence="9">Muscle</tissue>
    </source>
</reference>
<evidence type="ECO:0000256" key="6">
    <source>
        <dbReference type="ARBA" id="ARBA00023242"/>
    </source>
</evidence>
<feature type="domain" description="Nuclear respiratory factor 1 NLS/DNA-binding dimerisation" evidence="8">
    <location>
        <begin position="68"/>
        <end position="267"/>
    </location>
</feature>
<feature type="compositionally biased region" description="Acidic residues" evidence="7">
    <location>
        <begin position="33"/>
        <end position="50"/>
    </location>
</feature>
<dbReference type="AlphaFoldDB" id="A0AAD9CRU6"/>
<accession>A0AAD9CRU6</accession>
<keyword evidence="6" id="KW-0539">Nucleus</keyword>
<keyword evidence="5" id="KW-0804">Transcription</keyword>
<dbReference type="InterPro" id="IPR019525">
    <property type="entry name" value="Nrf1_NLS/DNA-bd_dimer"/>
</dbReference>